<dbReference type="EMBL" id="BMIT01000003">
    <property type="protein sequence ID" value="GGE87103.1"/>
    <property type="molecule type" value="Genomic_DNA"/>
</dbReference>
<dbReference type="RefSeq" id="WP_229677558.1">
    <property type="nucleotide sequence ID" value="NZ_BMIT01000003.1"/>
</dbReference>
<accession>A0ABQ1T967</accession>
<keyword evidence="2" id="KW-1185">Reference proteome</keyword>
<proteinExistence type="predicted"/>
<evidence type="ECO:0000313" key="2">
    <source>
        <dbReference type="Proteomes" id="UP000638462"/>
    </source>
</evidence>
<comment type="caution">
    <text evidence="1">The sequence shown here is derived from an EMBL/GenBank/DDBJ whole genome shotgun (WGS) entry which is preliminary data.</text>
</comment>
<gene>
    <name evidence="1" type="ORF">GCM10008027_09990</name>
</gene>
<dbReference type="Proteomes" id="UP000638462">
    <property type="component" value="Unassembled WGS sequence"/>
</dbReference>
<organism evidence="1 2">
    <name type="scientific">Pseudoalteromonas gelatinilytica</name>
    <dbReference type="NCBI Taxonomy" id="1703256"/>
    <lineage>
        <taxon>Bacteria</taxon>
        <taxon>Pseudomonadati</taxon>
        <taxon>Pseudomonadota</taxon>
        <taxon>Gammaproteobacteria</taxon>
        <taxon>Alteromonadales</taxon>
        <taxon>Pseudoalteromonadaceae</taxon>
        <taxon>Pseudoalteromonas</taxon>
    </lineage>
</organism>
<sequence>MDKKKMFCEHTNTEQLNFFQPSSKSENDLLDEVMNSEDLHDILTMVLLDETLSDALKAMVKQQLKTIKKI</sequence>
<reference evidence="2" key="1">
    <citation type="journal article" date="2019" name="Int. J. Syst. Evol. Microbiol.">
        <title>The Global Catalogue of Microorganisms (GCM) 10K type strain sequencing project: providing services to taxonomists for standard genome sequencing and annotation.</title>
        <authorList>
            <consortium name="The Broad Institute Genomics Platform"/>
            <consortium name="The Broad Institute Genome Sequencing Center for Infectious Disease"/>
            <person name="Wu L."/>
            <person name="Ma J."/>
        </authorList>
    </citation>
    <scope>NUCLEOTIDE SEQUENCE [LARGE SCALE GENOMIC DNA]</scope>
    <source>
        <strain evidence="2">CGMCC 1.15394</strain>
    </source>
</reference>
<name>A0ABQ1T967_9GAMM</name>
<protein>
    <submittedName>
        <fullName evidence="1">Uncharacterized protein</fullName>
    </submittedName>
</protein>
<evidence type="ECO:0000313" key="1">
    <source>
        <dbReference type="EMBL" id="GGE87103.1"/>
    </source>
</evidence>